<organism evidence="6 7">
    <name type="scientific">Diplocloster agilis</name>
    <dbReference type="NCBI Taxonomy" id="2850323"/>
    <lineage>
        <taxon>Bacteria</taxon>
        <taxon>Bacillati</taxon>
        <taxon>Bacillota</taxon>
        <taxon>Clostridia</taxon>
        <taxon>Lachnospirales</taxon>
        <taxon>Lachnospiraceae</taxon>
        <taxon>Diplocloster</taxon>
    </lineage>
</organism>
<gene>
    <name evidence="6" type="ORF">KTH89_24700</name>
</gene>
<keyword evidence="7" id="KW-1185">Reference proteome</keyword>
<dbReference type="SUPFAM" id="SSF53098">
    <property type="entry name" value="Ribonuclease H-like"/>
    <property type="match status" value="1"/>
</dbReference>
<dbReference type="InterPro" id="IPR047952">
    <property type="entry name" value="Transpos_IS4"/>
</dbReference>
<evidence type="ECO:0000259" key="5">
    <source>
        <dbReference type="Pfam" id="PF01609"/>
    </source>
</evidence>
<protein>
    <submittedName>
        <fullName evidence="6">IS4 family transposase</fullName>
    </submittedName>
</protein>
<reference evidence="6" key="1">
    <citation type="submission" date="2021-06" db="EMBL/GenBank/DDBJ databases">
        <title>Description of novel taxa of the family Lachnospiraceae.</title>
        <authorList>
            <person name="Chaplin A.V."/>
            <person name="Sokolova S.R."/>
            <person name="Pikina A.P."/>
            <person name="Korzhanova M."/>
            <person name="Belova V."/>
            <person name="Korostin D."/>
            <person name="Efimov B.A."/>
        </authorList>
    </citation>
    <scope>NUCLEOTIDE SEQUENCE</scope>
    <source>
        <strain evidence="6">ASD5720</strain>
    </source>
</reference>
<dbReference type="GO" id="GO:0004803">
    <property type="term" value="F:transposase activity"/>
    <property type="evidence" value="ECO:0007669"/>
    <property type="project" value="InterPro"/>
</dbReference>
<comment type="similarity">
    <text evidence="1">Belongs to the transposase 11 family.</text>
</comment>
<evidence type="ECO:0000313" key="6">
    <source>
        <dbReference type="EMBL" id="MBU9739734.1"/>
    </source>
</evidence>
<keyword evidence="4" id="KW-0233">DNA recombination</keyword>
<name>A0A949K4G9_9FIRM</name>
<keyword evidence="2" id="KW-0815">Transposition</keyword>
<dbReference type="NCBIfam" id="NF033592">
    <property type="entry name" value="transpos_IS4_1"/>
    <property type="match status" value="1"/>
</dbReference>
<evidence type="ECO:0000313" key="7">
    <source>
        <dbReference type="Proteomes" id="UP000712157"/>
    </source>
</evidence>
<dbReference type="EMBL" id="JAHQCW010000089">
    <property type="protein sequence ID" value="MBU9739734.1"/>
    <property type="molecule type" value="Genomic_DNA"/>
</dbReference>
<dbReference type="PANTHER" id="PTHR33258">
    <property type="entry name" value="TRANSPOSASE INSL FOR INSERTION SEQUENCE ELEMENT IS186A-RELATED"/>
    <property type="match status" value="1"/>
</dbReference>
<proteinExistence type="inferred from homology"/>
<dbReference type="GO" id="GO:0003677">
    <property type="term" value="F:DNA binding"/>
    <property type="evidence" value="ECO:0007669"/>
    <property type="project" value="UniProtKB-KW"/>
</dbReference>
<dbReference type="PANTHER" id="PTHR33258:SF1">
    <property type="entry name" value="TRANSPOSASE INSL FOR INSERTION SEQUENCE ELEMENT IS186A-RELATED"/>
    <property type="match status" value="1"/>
</dbReference>
<dbReference type="Pfam" id="PF01609">
    <property type="entry name" value="DDE_Tnp_1"/>
    <property type="match status" value="1"/>
</dbReference>
<dbReference type="RefSeq" id="WP_238723467.1">
    <property type="nucleotide sequence ID" value="NZ_JAHQCW010000089.1"/>
</dbReference>
<dbReference type="GO" id="GO:0006313">
    <property type="term" value="P:DNA transposition"/>
    <property type="evidence" value="ECO:0007669"/>
    <property type="project" value="InterPro"/>
</dbReference>
<accession>A0A949K4G9</accession>
<dbReference type="InterPro" id="IPR002559">
    <property type="entry name" value="Transposase_11"/>
</dbReference>
<evidence type="ECO:0000256" key="1">
    <source>
        <dbReference type="ARBA" id="ARBA00010075"/>
    </source>
</evidence>
<evidence type="ECO:0000256" key="2">
    <source>
        <dbReference type="ARBA" id="ARBA00022578"/>
    </source>
</evidence>
<evidence type="ECO:0000256" key="4">
    <source>
        <dbReference type="ARBA" id="ARBA00023172"/>
    </source>
</evidence>
<evidence type="ECO:0000256" key="3">
    <source>
        <dbReference type="ARBA" id="ARBA00023125"/>
    </source>
</evidence>
<sequence>MSHGEITEEILTKLQKFLHPKNLKEKYFVERNSAFSRNRKMPLPEMIAFLTQRSVNSLDIKIDKWVESLKKENGATISRQAISKARQQIPEQIFHDFLRLSAETFLERGKKKSWQGYQVYAIDGTDIQLPTTEETLKEFGAVKGRFPSRLAGASASALFDVLNDLILDSVLCPYKTCERKMAKELLDAVLTEERRKKAIVIFDRGYPSYEFLGYLTEKRINYVIRIKEQMSLLRDENKADGEVYRKCGNKCRTIRTIQLELERGIKEYLITNLPKERIKAEDFKELYFLRWGIEGKYKELKKGMEMENFSGKKSICIKQDYYISLFLSNICAILKREVDVRIEEEKKTPKEYQCRRSYLIWRVNMRIGMWLLNIEEIKKEMEVVIERCKKKRSQIRRNRKCERNLNLNRRKYSINHKCCL</sequence>
<dbReference type="AlphaFoldDB" id="A0A949K4G9"/>
<comment type="caution">
    <text evidence="6">The sequence shown here is derived from an EMBL/GenBank/DDBJ whole genome shotgun (WGS) entry which is preliminary data.</text>
</comment>
<feature type="domain" description="Transposase IS4-like" evidence="5">
    <location>
        <begin position="114"/>
        <end position="323"/>
    </location>
</feature>
<dbReference type="InterPro" id="IPR012337">
    <property type="entry name" value="RNaseH-like_sf"/>
</dbReference>
<keyword evidence="3" id="KW-0238">DNA-binding</keyword>
<dbReference type="Proteomes" id="UP000712157">
    <property type="component" value="Unassembled WGS sequence"/>
</dbReference>